<reference evidence="1 2" key="1">
    <citation type="journal article" date="2018" name="Mol. Plant">
        <title>The genome of Artemisia annua provides insight into the evolution of Asteraceae family and artemisinin biosynthesis.</title>
        <authorList>
            <person name="Shen Q."/>
            <person name="Zhang L."/>
            <person name="Liao Z."/>
            <person name="Wang S."/>
            <person name="Yan T."/>
            <person name="Shi P."/>
            <person name="Liu M."/>
            <person name="Fu X."/>
            <person name="Pan Q."/>
            <person name="Wang Y."/>
            <person name="Lv Z."/>
            <person name="Lu X."/>
            <person name="Zhang F."/>
            <person name="Jiang W."/>
            <person name="Ma Y."/>
            <person name="Chen M."/>
            <person name="Hao X."/>
            <person name="Li L."/>
            <person name="Tang Y."/>
            <person name="Lv G."/>
            <person name="Zhou Y."/>
            <person name="Sun X."/>
            <person name="Brodelius P.E."/>
            <person name="Rose J.K.C."/>
            <person name="Tang K."/>
        </authorList>
    </citation>
    <scope>NUCLEOTIDE SEQUENCE [LARGE SCALE GENOMIC DNA]</scope>
    <source>
        <strain evidence="2">cv. Huhao1</strain>
        <tissue evidence="1">Leaf</tissue>
    </source>
</reference>
<protein>
    <submittedName>
        <fullName evidence="1">Uncharacterized protein</fullName>
    </submittedName>
</protein>
<evidence type="ECO:0000313" key="1">
    <source>
        <dbReference type="EMBL" id="PWA82745.1"/>
    </source>
</evidence>
<dbReference type="Proteomes" id="UP000245207">
    <property type="component" value="Unassembled WGS sequence"/>
</dbReference>
<dbReference type="EMBL" id="PKPP01001435">
    <property type="protein sequence ID" value="PWA82745.1"/>
    <property type="molecule type" value="Genomic_DNA"/>
</dbReference>
<keyword evidence="2" id="KW-1185">Reference proteome</keyword>
<dbReference type="AlphaFoldDB" id="A0A2U1PAG3"/>
<proteinExistence type="predicted"/>
<comment type="caution">
    <text evidence="1">The sequence shown here is derived from an EMBL/GenBank/DDBJ whole genome shotgun (WGS) entry which is preliminary data.</text>
</comment>
<evidence type="ECO:0000313" key="2">
    <source>
        <dbReference type="Proteomes" id="UP000245207"/>
    </source>
</evidence>
<accession>A0A2U1PAG3</accession>
<sequence length="121" mass="13007">MWCGGGGKRGKAFKDGLDFQRRCWWSDLCVVGGGRVVRVIGCNKVGGENLLLVVVPWWCDVWLCMWCRHDNGWCVGITVISLNAGRFSDGGVDVSEICDNSNLCGDLGCGLGNFSFGGVGV</sequence>
<organism evidence="1 2">
    <name type="scientific">Artemisia annua</name>
    <name type="common">Sweet wormwood</name>
    <dbReference type="NCBI Taxonomy" id="35608"/>
    <lineage>
        <taxon>Eukaryota</taxon>
        <taxon>Viridiplantae</taxon>
        <taxon>Streptophyta</taxon>
        <taxon>Embryophyta</taxon>
        <taxon>Tracheophyta</taxon>
        <taxon>Spermatophyta</taxon>
        <taxon>Magnoliopsida</taxon>
        <taxon>eudicotyledons</taxon>
        <taxon>Gunneridae</taxon>
        <taxon>Pentapetalae</taxon>
        <taxon>asterids</taxon>
        <taxon>campanulids</taxon>
        <taxon>Asterales</taxon>
        <taxon>Asteraceae</taxon>
        <taxon>Asteroideae</taxon>
        <taxon>Anthemideae</taxon>
        <taxon>Artemisiinae</taxon>
        <taxon>Artemisia</taxon>
    </lineage>
</organism>
<name>A0A2U1PAG3_ARTAN</name>
<gene>
    <name evidence="1" type="ORF">CTI12_AA111470</name>
</gene>